<dbReference type="AlphaFoldDB" id="A0A0V0YKD3"/>
<reference evidence="1 2" key="1">
    <citation type="submission" date="2015-01" db="EMBL/GenBank/DDBJ databases">
        <title>Evolution of Trichinella species and genotypes.</title>
        <authorList>
            <person name="Korhonen P.K."/>
            <person name="Edoardo P."/>
            <person name="Giuseppe L.R."/>
            <person name="Gasser R.B."/>
        </authorList>
    </citation>
    <scope>NUCLEOTIDE SEQUENCE [LARGE SCALE GENOMIC DNA]</scope>
    <source>
        <strain evidence="1">ISS141</strain>
    </source>
</reference>
<comment type="caution">
    <text evidence="1">The sequence shown here is derived from an EMBL/GenBank/DDBJ whole genome shotgun (WGS) entry which is preliminary data.</text>
</comment>
<evidence type="ECO:0000313" key="1">
    <source>
        <dbReference type="EMBL" id="KRY00777.1"/>
    </source>
</evidence>
<organism evidence="1 2">
    <name type="scientific">Trichinella pseudospiralis</name>
    <name type="common">Parasitic roundworm</name>
    <dbReference type="NCBI Taxonomy" id="6337"/>
    <lineage>
        <taxon>Eukaryota</taxon>
        <taxon>Metazoa</taxon>
        <taxon>Ecdysozoa</taxon>
        <taxon>Nematoda</taxon>
        <taxon>Enoplea</taxon>
        <taxon>Dorylaimia</taxon>
        <taxon>Trichinellida</taxon>
        <taxon>Trichinellidae</taxon>
        <taxon>Trichinella</taxon>
    </lineage>
</organism>
<dbReference type="Proteomes" id="UP000054815">
    <property type="component" value="Unassembled WGS sequence"/>
</dbReference>
<protein>
    <submittedName>
        <fullName evidence="1">Uncharacterized protein</fullName>
    </submittedName>
</protein>
<name>A0A0V0YKD3_TRIPS</name>
<evidence type="ECO:0000313" key="2">
    <source>
        <dbReference type="Proteomes" id="UP000054815"/>
    </source>
</evidence>
<accession>A0A0V0YKD3</accession>
<proteinExistence type="predicted"/>
<dbReference type="EMBL" id="JYDU01000006">
    <property type="protein sequence ID" value="KRY00777.1"/>
    <property type="molecule type" value="Genomic_DNA"/>
</dbReference>
<gene>
    <name evidence="1" type="ORF">T4E_9466</name>
</gene>
<sequence length="64" mass="7424">MIAICKHFLQEEYACNCGDYCFDYKSALRVQQLTVGLNAKMSANLKLKITKKKKKKKNNNPERL</sequence>